<feature type="region of interest" description="Disordered" evidence="3">
    <location>
        <begin position="362"/>
        <end position="402"/>
    </location>
</feature>
<feature type="compositionally biased region" description="Pro residues" evidence="3">
    <location>
        <begin position="368"/>
        <end position="394"/>
    </location>
</feature>
<evidence type="ECO:0000313" key="5">
    <source>
        <dbReference type="EMBL" id="TQL63232.1"/>
    </source>
</evidence>
<evidence type="ECO:0000256" key="3">
    <source>
        <dbReference type="SAM" id="MobiDB-lite"/>
    </source>
</evidence>
<dbReference type="PANTHER" id="PTHR45947:SF3">
    <property type="entry name" value="SULFOQUINOVOSYL TRANSFERASE SQD2"/>
    <property type="match status" value="1"/>
</dbReference>
<evidence type="ECO:0000313" key="6">
    <source>
        <dbReference type="Proteomes" id="UP000316196"/>
    </source>
</evidence>
<organism evidence="5 6">
    <name type="scientific">Propioniferax innocua</name>
    <dbReference type="NCBI Taxonomy" id="1753"/>
    <lineage>
        <taxon>Bacteria</taxon>
        <taxon>Bacillati</taxon>
        <taxon>Actinomycetota</taxon>
        <taxon>Actinomycetes</taxon>
        <taxon>Propionibacteriales</taxon>
        <taxon>Propionibacteriaceae</taxon>
        <taxon>Propioniferax</taxon>
    </lineage>
</organism>
<dbReference type="OrthoDB" id="5242526at2"/>
<dbReference type="InterPro" id="IPR028098">
    <property type="entry name" value="Glyco_trans_4-like_N"/>
</dbReference>
<comment type="caution">
    <text evidence="5">The sequence shown here is derived from an EMBL/GenBank/DDBJ whole genome shotgun (WGS) entry which is preliminary data.</text>
</comment>
<reference evidence="5 6" key="1">
    <citation type="submission" date="2019-06" db="EMBL/GenBank/DDBJ databases">
        <title>Sequencing the genomes of 1000 actinobacteria strains.</title>
        <authorList>
            <person name="Klenk H.-P."/>
        </authorList>
    </citation>
    <scope>NUCLEOTIDE SEQUENCE [LARGE SCALE GENOMIC DNA]</scope>
    <source>
        <strain evidence="5 6">DSM 8251</strain>
    </source>
</reference>
<dbReference type="PANTHER" id="PTHR45947">
    <property type="entry name" value="SULFOQUINOVOSYL TRANSFERASE SQD2"/>
    <property type="match status" value="1"/>
</dbReference>
<dbReference type="GO" id="GO:1901137">
    <property type="term" value="P:carbohydrate derivative biosynthetic process"/>
    <property type="evidence" value="ECO:0007669"/>
    <property type="project" value="UniProtKB-ARBA"/>
</dbReference>
<accession>A0A542ZSB0</accession>
<proteinExistence type="predicted"/>
<evidence type="ECO:0000256" key="1">
    <source>
        <dbReference type="ARBA" id="ARBA00022676"/>
    </source>
</evidence>
<gene>
    <name evidence="5" type="ORF">FB460_1033</name>
</gene>
<evidence type="ECO:0000256" key="2">
    <source>
        <dbReference type="ARBA" id="ARBA00022679"/>
    </source>
</evidence>
<dbReference type="Proteomes" id="UP000316196">
    <property type="component" value="Unassembled WGS sequence"/>
</dbReference>
<protein>
    <submittedName>
        <fullName evidence="5">Alpha-1,6-mannosyltransferase</fullName>
    </submittedName>
</protein>
<keyword evidence="1 5" id="KW-0328">Glycosyltransferase</keyword>
<name>A0A542ZSB0_9ACTN</name>
<dbReference type="Pfam" id="PF13692">
    <property type="entry name" value="Glyco_trans_1_4"/>
    <property type="match status" value="1"/>
</dbReference>
<dbReference type="SUPFAM" id="SSF53756">
    <property type="entry name" value="UDP-Glycosyltransferase/glycogen phosphorylase"/>
    <property type="match status" value="1"/>
</dbReference>
<dbReference type="EMBL" id="VFOR01000001">
    <property type="protein sequence ID" value="TQL63232.1"/>
    <property type="molecule type" value="Genomic_DNA"/>
</dbReference>
<keyword evidence="2 5" id="KW-0808">Transferase</keyword>
<dbReference type="Pfam" id="PF13439">
    <property type="entry name" value="Glyco_transf_4"/>
    <property type="match status" value="1"/>
</dbReference>
<feature type="domain" description="Glycosyltransferase subfamily 4-like N-terminal" evidence="4">
    <location>
        <begin position="17"/>
        <end position="180"/>
    </location>
</feature>
<dbReference type="RefSeq" id="WP_142092974.1">
    <property type="nucleotide sequence ID" value="NZ_BAAAMD010000001.1"/>
</dbReference>
<sequence>MTLRIAQLANFVGPVSGGMRRAIDQLGSGYIDAGCERILVVPGEKDTWRETEQGIVVEVASPHLPNSAYRMIAQPWRALDALARFNPTSVEVSDKWTLSPAARWARKRGIGSVLFSHERLDGMLSGWMRRRFGVETVVGALNRRLAQSFDAVVVTSQYAADEFANTQARLVRVPLGVDLETFHPDVGQPADDGTLKLIHVGRMSREKSPQLAVAAAVELYERGLPVQMKVFGTGPDLEEIQGIAGDAPISFEGYLDGRDAVARALASADVSLSVCPVETFGLAVLEALASGTPVVTAAFGGARELVDGTCGEWGTPDAESIADAVERLIARPRIETRRAARARAEQYTWEASVQRMLELHSELAGPRPSGPRPFGPRPFGPRPSGPHPSEPRPSGPRRKAAR</sequence>
<dbReference type="InterPro" id="IPR050194">
    <property type="entry name" value="Glycosyltransferase_grp1"/>
</dbReference>
<dbReference type="Gene3D" id="3.40.50.2000">
    <property type="entry name" value="Glycogen Phosphorylase B"/>
    <property type="match status" value="2"/>
</dbReference>
<evidence type="ECO:0000259" key="4">
    <source>
        <dbReference type="Pfam" id="PF13439"/>
    </source>
</evidence>
<dbReference type="GO" id="GO:0016757">
    <property type="term" value="F:glycosyltransferase activity"/>
    <property type="evidence" value="ECO:0007669"/>
    <property type="project" value="UniProtKB-KW"/>
</dbReference>
<keyword evidence="6" id="KW-1185">Reference proteome</keyword>
<dbReference type="AlphaFoldDB" id="A0A542ZSB0"/>